<comment type="caution">
    <text evidence="1">The sequence shown here is derived from an EMBL/GenBank/DDBJ whole genome shotgun (WGS) entry which is preliminary data.</text>
</comment>
<keyword evidence="2" id="KW-1185">Reference proteome</keyword>
<evidence type="ECO:0000313" key="2">
    <source>
        <dbReference type="Proteomes" id="UP001596147"/>
    </source>
</evidence>
<reference evidence="2" key="1">
    <citation type="journal article" date="2019" name="Int. J. Syst. Evol. Microbiol.">
        <title>The Global Catalogue of Microorganisms (GCM) 10K type strain sequencing project: providing services to taxonomists for standard genome sequencing and annotation.</title>
        <authorList>
            <consortium name="The Broad Institute Genomics Platform"/>
            <consortium name="The Broad Institute Genome Sequencing Center for Infectious Disease"/>
            <person name="Wu L."/>
            <person name="Ma J."/>
        </authorList>
    </citation>
    <scope>NUCLEOTIDE SEQUENCE [LARGE SCALE GENOMIC DNA]</scope>
    <source>
        <strain evidence="2">CGMCC 1.12237</strain>
    </source>
</reference>
<name>A0ABW0LME5_9BACI</name>
<dbReference type="EMBL" id="JBHSMC010000016">
    <property type="protein sequence ID" value="MFC5465758.1"/>
    <property type="molecule type" value="Genomic_DNA"/>
</dbReference>
<gene>
    <name evidence="1" type="ORF">ACFPM4_13475</name>
</gene>
<accession>A0ABW0LME5</accession>
<protein>
    <submittedName>
        <fullName evidence="1">PIN domain-containing protein</fullName>
    </submittedName>
</protein>
<sequence length="188" mass="21190">MNSYNPSSPIVLLDTTVLCGAIRAEGINRQLLTMAAQTIDYRVVLLRVCLIEFMRKATFDGIGGVTYPIKLVEGFLDSFVYPILENYPAVNSVVGRYHEDIASRREMKIGQAVADISGISTKEAELLAKEQGLQEPLRHYDEQDVHVWVTAIQENCSYIVTSNTKRFPEMIGKIKRIKTGEFYNIIVD</sequence>
<dbReference type="RefSeq" id="WP_382352702.1">
    <property type="nucleotide sequence ID" value="NZ_JBHSMC010000016.1"/>
</dbReference>
<organism evidence="1 2">
    <name type="scientific">Lederbergia graminis</name>
    <dbReference type="NCBI Taxonomy" id="735518"/>
    <lineage>
        <taxon>Bacteria</taxon>
        <taxon>Bacillati</taxon>
        <taxon>Bacillota</taxon>
        <taxon>Bacilli</taxon>
        <taxon>Bacillales</taxon>
        <taxon>Bacillaceae</taxon>
        <taxon>Lederbergia</taxon>
    </lineage>
</organism>
<proteinExistence type="predicted"/>
<evidence type="ECO:0000313" key="1">
    <source>
        <dbReference type="EMBL" id="MFC5465758.1"/>
    </source>
</evidence>
<dbReference type="Proteomes" id="UP001596147">
    <property type="component" value="Unassembled WGS sequence"/>
</dbReference>